<dbReference type="RefSeq" id="XP_016458603.1">
    <property type="nucleotide sequence ID" value="XM_016603117.1"/>
</dbReference>
<accession>A0A1S3Z2F1</accession>
<feature type="compositionally biased region" description="Low complexity" evidence="5">
    <location>
        <begin position="234"/>
        <end position="247"/>
    </location>
</feature>
<evidence type="ECO:0000256" key="4">
    <source>
        <dbReference type="ARBA" id="ARBA00023242"/>
    </source>
</evidence>
<feature type="compositionally biased region" description="Polar residues" evidence="5">
    <location>
        <begin position="213"/>
        <end position="229"/>
    </location>
</feature>
<evidence type="ECO:0000313" key="7">
    <source>
        <dbReference type="Proteomes" id="UP000790787"/>
    </source>
</evidence>
<dbReference type="SUPFAM" id="SSF101941">
    <property type="entry name" value="NAC domain"/>
    <property type="match status" value="1"/>
</dbReference>
<dbReference type="PANTHER" id="PTHR31719">
    <property type="entry name" value="NAC TRANSCRIPTION FACTOR 56"/>
    <property type="match status" value="1"/>
</dbReference>
<dbReference type="RefSeq" id="XP_016458604.1">
    <property type="nucleotide sequence ID" value="XM_016603118.1"/>
</dbReference>
<dbReference type="OrthoDB" id="1270084at2759"/>
<dbReference type="InterPro" id="IPR003441">
    <property type="entry name" value="NAC-dom"/>
</dbReference>
<dbReference type="GO" id="GO:0006355">
    <property type="term" value="P:regulation of DNA-templated transcription"/>
    <property type="evidence" value="ECO:0007669"/>
    <property type="project" value="InterPro"/>
</dbReference>
<keyword evidence="2" id="KW-0238">DNA-binding</keyword>
<dbReference type="GeneID" id="107782254"/>
<feature type="region of interest" description="Disordered" evidence="5">
    <location>
        <begin position="481"/>
        <end position="500"/>
    </location>
</feature>
<feature type="compositionally biased region" description="Basic residues" evidence="5">
    <location>
        <begin position="273"/>
        <end position="282"/>
    </location>
</feature>
<proteinExistence type="predicted"/>
<keyword evidence="4" id="KW-0539">Nucleus</keyword>
<dbReference type="PROSITE" id="PS51005">
    <property type="entry name" value="NAC"/>
    <property type="match status" value="1"/>
</dbReference>
<evidence type="ECO:0000256" key="5">
    <source>
        <dbReference type="SAM" id="MobiDB-lite"/>
    </source>
</evidence>
<keyword evidence="3" id="KW-0804">Transcription</keyword>
<organism evidence="9">
    <name type="scientific">Nicotiana tabacum</name>
    <name type="common">Common tobacco</name>
    <dbReference type="NCBI Taxonomy" id="4097"/>
    <lineage>
        <taxon>Eukaryota</taxon>
        <taxon>Viridiplantae</taxon>
        <taxon>Streptophyta</taxon>
        <taxon>Embryophyta</taxon>
        <taxon>Tracheophyta</taxon>
        <taxon>Spermatophyta</taxon>
        <taxon>Magnoliopsida</taxon>
        <taxon>eudicotyledons</taxon>
        <taxon>Gunneridae</taxon>
        <taxon>Pentapetalae</taxon>
        <taxon>asterids</taxon>
        <taxon>lamiids</taxon>
        <taxon>Solanales</taxon>
        <taxon>Solanaceae</taxon>
        <taxon>Nicotianoideae</taxon>
        <taxon>Nicotianeae</taxon>
        <taxon>Nicotiana</taxon>
    </lineage>
</organism>
<dbReference type="PaxDb" id="4097-A0A1S3Z2F1"/>
<sequence>MEGKGKQDSTANVTNVNKNCADIGVIPKQEVLVDDQLSGADEELIIHYLDKKMMDQPFPNYTVHEVDVFLYHPQKLSQMHHPSQAKKWYFLSPASNKYTEGGQSNGVSANNDGYWEPCGTDSLIHKDGKLIGYRKTLNYIAGKLDKDRKRTEWLMHEYRLEGSRDVPTSDDMQRVFCKLFKSNNKLMAAEEKEATKFAAPNDGVSGADPTIQGPENANDITNDKGPSNGHSRDLLPMPDTDQDTTMPTPTPQHVQGTTLTRTGRQKATNNVVRNKRPRRKRDSHPPPASHQGLMMPHLPNANSQPQRDQGIRLPPPLPQNDERKTLPISTGPYKANNGVVVTDNGPSNSLVVPCCPEHILDEPSFDWTVANSWLQDGTVLPSRPQHGQQTILPSLTGNNTNADEVSVIGLTLNHLRDAQDLPSSVQLPKLPSVQASPRGSHENEAAVAPRYDGWPLHTAETRLPPFDGPFESLTEEELAFFDKPDPGYPEAFENKKEAKK</sequence>
<name>A0A1S3Z2F1_TOBAC</name>
<dbReference type="AlphaFoldDB" id="A0A1S3Z2F1"/>
<evidence type="ECO:0000313" key="8">
    <source>
        <dbReference type="RefSeq" id="XP_016458603.1"/>
    </source>
</evidence>
<dbReference type="InterPro" id="IPR036093">
    <property type="entry name" value="NAC_dom_sf"/>
</dbReference>
<feature type="compositionally biased region" description="Polar residues" evidence="5">
    <location>
        <begin position="253"/>
        <end position="268"/>
    </location>
</feature>
<dbReference type="Gene3D" id="2.170.150.80">
    <property type="entry name" value="NAC domain"/>
    <property type="match status" value="1"/>
</dbReference>
<feature type="region of interest" description="Disordered" evidence="5">
    <location>
        <begin position="428"/>
        <end position="447"/>
    </location>
</feature>
<keyword evidence="7" id="KW-1185">Reference proteome</keyword>
<gene>
    <name evidence="8 9" type="primary">LOC107782254</name>
</gene>
<evidence type="ECO:0000256" key="3">
    <source>
        <dbReference type="ARBA" id="ARBA00023163"/>
    </source>
</evidence>
<dbReference type="SMR" id="A0A1S3Z2F1"/>
<dbReference type="Pfam" id="PF02365">
    <property type="entry name" value="NAM"/>
    <property type="match status" value="1"/>
</dbReference>
<dbReference type="KEGG" id="nta:107782254"/>
<evidence type="ECO:0000313" key="9">
    <source>
        <dbReference type="RefSeq" id="XP_016458604.1"/>
    </source>
</evidence>
<reference key="1">
    <citation type="journal article" date="2014" name="Nat. Commun.">
        <title>The tobacco genome sequence and its comparison with those of tomato and potato.</title>
        <authorList>
            <person name="Sierro N."/>
            <person name="Battey J.N."/>
            <person name="Ouadi S."/>
            <person name="Bakaher N."/>
            <person name="Bovet L."/>
            <person name="Willig A."/>
            <person name="Goepfert S."/>
            <person name="Peitsch M.C."/>
            <person name="Ivanov N.V."/>
        </authorList>
    </citation>
    <scope>NUCLEOTIDE SEQUENCE [LARGE SCALE GENOMIC DNA]</scope>
    <source>
        <strain>cv. TN90</strain>
    </source>
</reference>
<evidence type="ECO:0000259" key="6">
    <source>
        <dbReference type="PROSITE" id="PS51005"/>
    </source>
</evidence>
<dbReference type="PANTHER" id="PTHR31719:SF179">
    <property type="entry name" value="OS08G0148400 PROTEIN"/>
    <property type="match status" value="1"/>
</dbReference>
<dbReference type="Proteomes" id="UP000790787">
    <property type="component" value="Chromosome 4"/>
</dbReference>
<feature type="region of interest" description="Disordered" evidence="5">
    <location>
        <begin position="197"/>
        <end position="323"/>
    </location>
</feature>
<feature type="domain" description="NAC" evidence="6">
    <location>
        <begin position="31"/>
        <end position="182"/>
    </location>
</feature>
<dbReference type="GO" id="GO:0003677">
    <property type="term" value="F:DNA binding"/>
    <property type="evidence" value="ECO:0007669"/>
    <property type="project" value="UniProtKB-KW"/>
</dbReference>
<evidence type="ECO:0000256" key="2">
    <source>
        <dbReference type="ARBA" id="ARBA00023125"/>
    </source>
</evidence>
<reference evidence="8 9" key="2">
    <citation type="submission" date="2025-04" db="UniProtKB">
        <authorList>
            <consortium name="RefSeq"/>
        </authorList>
    </citation>
    <scope>IDENTIFICATION</scope>
</reference>
<evidence type="ECO:0000256" key="1">
    <source>
        <dbReference type="ARBA" id="ARBA00023015"/>
    </source>
</evidence>
<protein>
    <submittedName>
        <fullName evidence="8 9">Uncharacterized protein isoform X1</fullName>
    </submittedName>
</protein>
<keyword evidence="1" id="KW-0805">Transcription regulation</keyword>